<protein>
    <submittedName>
        <fullName evidence="5">FAD-dependent oxidoreductase</fullName>
    </submittedName>
</protein>
<evidence type="ECO:0000256" key="1">
    <source>
        <dbReference type="ARBA" id="ARBA00001974"/>
    </source>
</evidence>
<evidence type="ECO:0000256" key="3">
    <source>
        <dbReference type="ARBA" id="ARBA00022827"/>
    </source>
</evidence>
<keyword evidence="3" id="KW-0274">FAD</keyword>
<proteinExistence type="predicted"/>
<dbReference type="AlphaFoldDB" id="A0AAW9KK82"/>
<dbReference type="EMBL" id="WNUR01000880">
    <property type="protein sequence ID" value="MDZ7543154.1"/>
    <property type="molecule type" value="Genomic_DNA"/>
</dbReference>
<name>A0AAW9KK82_CLOPF</name>
<comment type="caution">
    <text evidence="5">The sequence shown here is derived from an EMBL/GenBank/DDBJ whole genome shotgun (WGS) entry which is preliminary data.</text>
</comment>
<organism evidence="5 6">
    <name type="scientific">Clostridium perfringens</name>
    <dbReference type="NCBI Taxonomy" id="1502"/>
    <lineage>
        <taxon>Bacteria</taxon>
        <taxon>Bacillati</taxon>
        <taxon>Bacillota</taxon>
        <taxon>Clostridia</taxon>
        <taxon>Eubacteriales</taxon>
        <taxon>Clostridiaceae</taxon>
        <taxon>Clostridium</taxon>
    </lineage>
</organism>
<evidence type="ECO:0000259" key="4">
    <source>
        <dbReference type="Pfam" id="PF01134"/>
    </source>
</evidence>
<evidence type="ECO:0000313" key="5">
    <source>
        <dbReference type="EMBL" id="MDZ7543154.1"/>
    </source>
</evidence>
<accession>A0AAW9KK82</accession>
<dbReference type="InterPro" id="IPR036188">
    <property type="entry name" value="FAD/NAD-bd_sf"/>
</dbReference>
<evidence type="ECO:0000256" key="2">
    <source>
        <dbReference type="ARBA" id="ARBA00022630"/>
    </source>
</evidence>
<dbReference type="Pfam" id="PF01134">
    <property type="entry name" value="GIDA"/>
    <property type="match status" value="1"/>
</dbReference>
<evidence type="ECO:0000313" key="6">
    <source>
        <dbReference type="Proteomes" id="UP001288944"/>
    </source>
</evidence>
<sequence length="104" mass="11217">MKVVIIGGGFAGCQAAIQSRKMGAEVHILERTDMLLGVGNVGGIMRNNGRYTASEELSLLGAPELIDIMDSLAIHKNIDFSGHKHANLTDIGKAEPEIRRYILS</sequence>
<dbReference type="Gene3D" id="3.40.50.720">
    <property type="entry name" value="NAD(P)-binding Rossmann-like Domain"/>
    <property type="match status" value="1"/>
</dbReference>
<dbReference type="InterPro" id="IPR040131">
    <property type="entry name" value="MnmG_N"/>
</dbReference>
<gene>
    <name evidence="5" type="ORF">GNF83_18650</name>
</gene>
<comment type="cofactor">
    <cofactor evidence="1">
        <name>FAD</name>
        <dbReference type="ChEBI" id="CHEBI:57692"/>
    </cofactor>
</comment>
<dbReference type="SUPFAM" id="SSF51905">
    <property type="entry name" value="FAD/NAD(P)-binding domain"/>
    <property type="match status" value="1"/>
</dbReference>
<dbReference type="Proteomes" id="UP001288944">
    <property type="component" value="Unassembled WGS sequence"/>
</dbReference>
<reference evidence="5" key="1">
    <citation type="submission" date="2019-11" db="EMBL/GenBank/DDBJ databases">
        <title>Characterization of Clostridium perfringens isolates from swine manure treated agricultural soils.</title>
        <authorList>
            <person name="Wushke S.T."/>
        </authorList>
    </citation>
    <scope>NUCLEOTIDE SEQUENCE</scope>
    <source>
        <strain evidence="5">X62</strain>
    </source>
</reference>
<feature type="domain" description="MnmG N-terminal" evidence="4">
    <location>
        <begin position="2"/>
        <end position="102"/>
    </location>
</feature>
<keyword evidence="2" id="KW-0285">Flavoprotein</keyword>